<feature type="repeat" description="TPR" evidence="1">
    <location>
        <begin position="634"/>
        <end position="667"/>
    </location>
</feature>
<dbReference type="Gene3D" id="1.25.40.10">
    <property type="entry name" value="Tetratricopeptide repeat domain"/>
    <property type="match status" value="1"/>
</dbReference>
<keyword evidence="2" id="KW-0472">Membrane</keyword>
<feature type="transmembrane region" description="Helical" evidence="2">
    <location>
        <begin position="362"/>
        <end position="382"/>
    </location>
</feature>
<feature type="transmembrane region" description="Helical" evidence="2">
    <location>
        <begin position="134"/>
        <end position="155"/>
    </location>
</feature>
<feature type="transmembrane region" description="Helical" evidence="2">
    <location>
        <begin position="323"/>
        <end position="341"/>
    </location>
</feature>
<dbReference type="InterPro" id="IPR019734">
    <property type="entry name" value="TPR_rpt"/>
</dbReference>
<dbReference type="Proteomes" id="UP000285961">
    <property type="component" value="Unassembled WGS sequence"/>
</dbReference>
<feature type="repeat" description="TPR" evidence="1">
    <location>
        <begin position="702"/>
        <end position="735"/>
    </location>
</feature>
<dbReference type="PANTHER" id="PTHR16214">
    <property type="entry name" value="TRANSMEMBRANE PROTEIN 260"/>
    <property type="match status" value="1"/>
</dbReference>
<proteinExistence type="predicted"/>
<keyword evidence="1" id="KW-0802">TPR repeat</keyword>
<evidence type="ECO:0000256" key="1">
    <source>
        <dbReference type="PROSITE-ProRule" id="PRU00339"/>
    </source>
</evidence>
<protein>
    <submittedName>
        <fullName evidence="3">DUF2723 domain-containing protein</fullName>
    </submittedName>
</protein>
<name>A0A419F8L4_9BACT</name>
<reference evidence="3 4" key="1">
    <citation type="journal article" date="2017" name="ISME J.">
        <title>Energy and carbon metabolisms in a deep terrestrial subsurface fluid microbial community.</title>
        <authorList>
            <person name="Momper L."/>
            <person name="Jungbluth S.P."/>
            <person name="Lee M.D."/>
            <person name="Amend J.P."/>
        </authorList>
    </citation>
    <scope>NUCLEOTIDE SEQUENCE [LARGE SCALE GENOMIC DNA]</scope>
    <source>
        <strain evidence="3">SURF_17</strain>
    </source>
</reference>
<feature type="repeat" description="TPR" evidence="1">
    <location>
        <begin position="668"/>
        <end position="701"/>
    </location>
</feature>
<evidence type="ECO:0000313" key="4">
    <source>
        <dbReference type="Proteomes" id="UP000285961"/>
    </source>
</evidence>
<dbReference type="Pfam" id="PF00515">
    <property type="entry name" value="TPR_1"/>
    <property type="match status" value="1"/>
</dbReference>
<dbReference type="SUPFAM" id="SSF48452">
    <property type="entry name" value="TPR-like"/>
    <property type="match status" value="1"/>
</dbReference>
<dbReference type="Pfam" id="PF14559">
    <property type="entry name" value="TPR_19"/>
    <property type="match status" value="1"/>
</dbReference>
<comment type="caution">
    <text evidence="3">The sequence shown here is derived from an EMBL/GenBank/DDBJ whole genome shotgun (WGS) entry which is preliminary data.</text>
</comment>
<feature type="transmembrane region" description="Helical" evidence="2">
    <location>
        <begin position="301"/>
        <end position="317"/>
    </location>
</feature>
<dbReference type="InterPro" id="IPR052724">
    <property type="entry name" value="GT117_domain-containing"/>
</dbReference>
<dbReference type="PROSITE" id="PS50005">
    <property type="entry name" value="TPR"/>
    <property type="match status" value="4"/>
</dbReference>
<feature type="transmembrane region" description="Helical" evidence="2">
    <location>
        <begin position="203"/>
        <end position="221"/>
    </location>
</feature>
<sequence>MVFETHGKRAGALAFAVPLIVYVLTLCPTVYWDDAGELITAAYTLGIPHPPGHPLFALTGKLFTFIPHGSIAWRVNLMSAFFGALTCFLIYKIITDRLEENPWRPMAALGGALFFAFAPTMWEQSTVAETSTLHSFFMMLLTLLIFRLASGRMIWKNETRSLCLFSFVYGLSFTNHVAGLFFLPSFVYLLLLTYGRRIFQPRLLAQMALSFFVALIVYAYLPIRSLADPAIDWGNPETVRNFLWVVTARQFAPNIAPKLNVYTIGSNLTLRGTDLLRQFTVAGCALGIVGACALYRREKRVVIFSVFIIGVLSYIGLNSAFISAYFIPALALIAVWIGVGLHRALNFAEHLARWLKPATFGMAARHALCAVLAVSFAYPLGMNYGNMDKSDDRYALRYGEQLMAQLPEGSAFFTVDGYALFILWYLKYCENRRPDLMVIEPTWLSSSGALSSQVFEQYPELVLPSSDIVAKYVARATNAGTRQFLIIQSVLDANAHRPIYWGIISENIPFLRNLVPQGIVYRYSVEPVEMQGNMLTANTEFWESESDWLRSHPEMLTERSAVEIYPVELNNLGLLFEELGRDDLSRWAIELALEFNPDYPISRYNLGRLEARAGNYEAAFREYRRAIAGNPCMAVAYYNLGNAYRSVGRLDEAFLAYRQAARLYPRYHEAITALGQLYSVAGQTEDAVQQFRKALKIEPAYPFALRGLASVYLQMNSPKEAREPLEKSLQIEPNSAAGLFALAKYHALLGDSERAKKALRRSIEIGGVGYIMHAQDDVHLRRLAEESVFDDT</sequence>
<feature type="transmembrane region" description="Helical" evidence="2">
    <location>
        <begin position="103"/>
        <end position="122"/>
    </location>
</feature>
<gene>
    <name evidence="3" type="ORF">C4532_01565</name>
</gene>
<feature type="transmembrane region" description="Helical" evidence="2">
    <location>
        <begin position="12"/>
        <end position="32"/>
    </location>
</feature>
<dbReference type="InterPro" id="IPR021280">
    <property type="entry name" value="TMEM260-like"/>
</dbReference>
<evidence type="ECO:0000256" key="2">
    <source>
        <dbReference type="SAM" id="Phobius"/>
    </source>
</evidence>
<dbReference type="InterPro" id="IPR011990">
    <property type="entry name" value="TPR-like_helical_dom_sf"/>
</dbReference>
<keyword evidence="2" id="KW-0812">Transmembrane</keyword>
<feature type="transmembrane region" description="Helical" evidence="2">
    <location>
        <begin position="167"/>
        <end position="191"/>
    </location>
</feature>
<accession>A0A419F8L4</accession>
<dbReference type="PANTHER" id="PTHR16214:SF3">
    <property type="entry name" value="TRANSMEMBRANE PROTEIN 260"/>
    <property type="match status" value="1"/>
</dbReference>
<feature type="transmembrane region" description="Helical" evidence="2">
    <location>
        <begin position="71"/>
        <end position="91"/>
    </location>
</feature>
<dbReference type="Pfam" id="PF13181">
    <property type="entry name" value="TPR_8"/>
    <property type="match status" value="1"/>
</dbReference>
<dbReference type="Pfam" id="PF11028">
    <property type="entry name" value="TMEM260-like"/>
    <property type="match status" value="1"/>
</dbReference>
<dbReference type="AlphaFoldDB" id="A0A419F8L4"/>
<dbReference type="SMART" id="SM00028">
    <property type="entry name" value="TPR"/>
    <property type="match status" value="6"/>
</dbReference>
<keyword evidence="2" id="KW-1133">Transmembrane helix</keyword>
<feature type="repeat" description="TPR" evidence="1">
    <location>
        <begin position="600"/>
        <end position="633"/>
    </location>
</feature>
<organism evidence="3 4">
    <name type="scientific">Candidatus Abyssobacteria bacterium SURF_17</name>
    <dbReference type="NCBI Taxonomy" id="2093361"/>
    <lineage>
        <taxon>Bacteria</taxon>
        <taxon>Pseudomonadati</taxon>
        <taxon>Candidatus Hydrogenedentota</taxon>
        <taxon>Candidatus Abyssobacteria</taxon>
    </lineage>
</organism>
<evidence type="ECO:0000313" key="3">
    <source>
        <dbReference type="EMBL" id="RJP74793.1"/>
    </source>
</evidence>
<dbReference type="EMBL" id="QZKI01000010">
    <property type="protein sequence ID" value="RJP74793.1"/>
    <property type="molecule type" value="Genomic_DNA"/>
</dbReference>
<feature type="transmembrane region" description="Helical" evidence="2">
    <location>
        <begin position="402"/>
        <end position="426"/>
    </location>
</feature>
<dbReference type="PROSITE" id="PS50293">
    <property type="entry name" value="TPR_REGION"/>
    <property type="match status" value="2"/>
</dbReference>